<evidence type="ECO:0000313" key="11">
    <source>
        <dbReference type="EMBL" id="KVI03554.1"/>
    </source>
</evidence>
<keyword evidence="2" id="KW-0433">Leucine-rich repeat</keyword>
<sequence>MVVAEIFLGAFVAVLFEKLASAELIRLAQSEGIDVQLNKWKDTLSQIQAVLHLAYDIDDLLDDLATEAMRRRLEEESYANTSTSKVFKIIPTFTKFTPHAIMYGRKMSSKLNVVTTKLCDLVEEKNMLGLNNNVERSNRASRRLEETSLVDVSKIVGRERDKEALLRKLLGNDPCSEIFSIVSIVGLGGIGKTTLAQVLYNEKKVKDHFELMAWVCVSDEFDIFNISKTILQAVGGEDKRFVDLNQLQVALTERISKKRFLFVLDDVWNEDYKEWELLQRPFLVGGPGSKIILTTQKTKVASMMDSVQAYPLELLSNEEALSLFAQHALGKQNFDSHPTLQLHGEGIMMKCGGLPLALITLGRVLRTKANDEEWEELLNSEIWNLHNESKILPALRLSYYDLPPHLKQLFAYCSLFPKDYIFDKDELVLLWMAEGFLYRSNGNMSMENLGRECFKELQSRSFFQHSSNHKSQYIMHDLINDLATSVAGEFFFTLDDKMNVYEKNEALQKFHHVSFVRQKYGVYKYFKALQRSRRLRTFLAVPVNSRYGFHLSNKVLFELIPKLRFLRVLSLTSYSIKEVPQSIGSLKHIRYLNFSKTDITCLPEQVGDLYNLQSLLVSHCLELSSLPDSCVKLINLRHLDISDTPKLNKMPLGIGGLTSLQTLSKVSIGRANGFKVSDLKGLPHLQGRVSIQGLHTVTNAIHAKEANLLQKKGLCDLEMEWSDVFDGSRNEIIEYGVLKGLRPYDKLRSLKISYYMGIKFPSWVGDSSFVCLNQLTLRGCKSCTSLPTLGHLRSLQKLFVEDMSGLKRLGLELLGASNSSHDIAFPSLEVLKFRDMQGWEIWSTDGGEGDGVARSYPCLREISMINCPKLNAVEIELIPSLRVLDIQGCSVAVLRSMVGVSPSILRLTMVNVEGLTQLDEDVLEHLGAVEQIWFRSCHDLRYLWESELEACKILVSLWDLRVEFCQKLVSLVEKEGDSGISLKSLRHVYIDNCPKLRSYNCPYSIEKLVIDHCPLVTSLTFSAVHDLTSTMKILDINSSHNLEVSWLLNNFLSSLGSLCINSVANVRSFPEGCLVHLTSLIVSNCGDIESIPENGFGFLPVLCLRSLHIHNCKNLKSFPHEHLQSLSSLEKLWIRDCPSMDYSFPCGLWPPNLSFLSIGDLKKPMSEWGLQNFPTSLLELCIVGKNSGIVSFATTEDVRRNSNNTTTSLSLFLPPSLTYLRVNGFMELESLSKGLQHLTYLEKVATLSCPKLRDLPETLLPLLSFLLVKSCPKLEKRCSKKGVFIVERAAILVCGMVGKGKWPETVDKNYLVKLWKMMSQVLELVARNLEEELLKFCPHSAK</sequence>
<evidence type="ECO:0000256" key="7">
    <source>
        <dbReference type="SAM" id="SignalP"/>
    </source>
</evidence>
<proteinExistence type="inferred from homology"/>
<reference evidence="11 12" key="1">
    <citation type="journal article" date="2016" name="Sci. Rep.">
        <title>The genome sequence of the outbreeding globe artichoke constructed de novo incorporating a phase-aware low-pass sequencing strategy of F1 progeny.</title>
        <authorList>
            <person name="Scaglione D."/>
            <person name="Reyes-Chin-Wo S."/>
            <person name="Acquadro A."/>
            <person name="Froenicke L."/>
            <person name="Portis E."/>
            <person name="Beitel C."/>
            <person name="Tirone M."/>
            <person name="Mauro R."/>
            <person name="Lo Monaco A."/>
            <person name="Mauromicale G."/>
            <person name="Faccioli P."/>
            <person name="Cattivelli L."/>
            <person name="Rieseberg L."/>
            <person name="Michelmore R."/>
            <person name="Lanteri S."/>
        </authorList>
    </citation>
    <scope>NUCLEOTIDE SEQUENCE [LARGE SCALE GENOMIC DNA]</scope>
    <source>
        <strain evidence="11">2C</strain>
    </source>
</reference>
<evidence type="ECO:0000256" key="4">
    <source>
        <dbReference type="ARBA" id="ARBA00022741"/>
    </source>
</evidence>
<evidence type="ECO:0000259" key="9">
    <source>
        <dbReference type="Pfam" id="PF23559"/>
    </source>
</evidence>
<comment type="caution">
    <text evidence="11">The sequence shown here is derived from an EMBL/GenBank/DDBJ whole genome shotgun (WGS) entry which is preliminary data.</text>
</comment>
<dbReference type="InterPro" id="IPR002182">
    <property type="entry name" value="NB-ARC"/>
</dbReference>
<keyword evidence="4" id="KW-0547">Nucleotide-binding</keyword>
<evidence type="ECO:0000256" key="2">
    <source>
        <dbReference type="ARBA" id="ARBA00022614"/>
    </source>
</evidence>
<keyword evidence="12" id="KW-1185">Reference proteome</keyword>
<evidence type="ECO:0000259" key="10">
    <source>
        <dbReference type="Pfam" id="PF25019"/>
    </source>
</evidence>
<dbReference type="SUPFAM" id="SSF52540">
    <property type="entry name" value="P-loop containing nucleoside triphosphate hydrolases"/>
    <property type="match status" value="1"/>
</dbReference>
<keyword evidence="6" id="KW-0067">ATP-binding</keyword>
<evidence type="ECO:0000256" key="5">
    <source>
        <dbReference type="ARBA" id="ARBA00022821"/>
    </source>
</evidence>
<dbReference type="GO" id="GO:0051607">
    <property type="term" value="P:defense response to virus"/>
    <property type="evidence" value="ECO:0007669"/>
    <property type="project" value="UniProtKB-ARBA"/>
</dbReference>
<dbReference type="PANTHER" id="PTHR36766">
    <property type="entry name" value="PLANT BROAD-SPECTRUM MILDEW RESISTANCE PROTEIN RPW8"/>
    <property type="match status" value="1"/>
</dbReference>
<dbReference type="InterPro" id="IPR036388">
    <property type="entry name" value="WH-like_DNA-bd_sf"/>
</dbReference>
<dbReference type="Gene3D" id="1.10.8.430">
    <property type="entry name" value="Helical domain of apoptotic protease-activating factors"/>
    <property type="match status" value="1"/>
</dbReference>
<dbReference type="FunFam" id="3.40.50.300:FF:001091">
    <property type="entry name" value="Probable disease resistance protein At1g61300"/>
    <property type="match status" value="1"/>
</dbReference>
<dbReference type="Pfam" id="PF00931">
    <property type="entry name" value="NB-ARC"/>
    <property type="match status" value="1"/>
</dbReference>
<feature type="signal peptide" evidence="7">
    <location>
        <begin position="1"/>
        <end position="22"/>
    </location>
</feature>
<accession>A0A103Y6S6</accession>
<dbReference type="PANTHER" id="PTHR36766:SF61">
    <property type="entry name" value="NB-ARC DOMAIN DISEASE RESISTANCE PROTEIN"/>
    <property type="match status" value="1"/>
</dbReference>
<organism evidence="11 12">
    <name type="scientific">Cynara cardunculus var. scolymus</name>
    <name type="common">Globe artichoke</name>
    <name type="synonym">Cynara scolymus</name>
    <dbReference type="NCBI Taxonomy" id="59895"/>
    <lineage>
        <taxon>Eukaryota</taxon>
        <taxon>Viridiplantae</taxon>
        <taxon>Streptophyta</taxon>
        <taxon>Embryophyta</taxon>
        <taxon>Tracheophyta</taxon>
        <taxon>Spermatophyta</taxon>
        <taxon>Magnoliopsida</taxon>
        <taxon>eudicotyledons</taxon>
        <taxon>Gunneridae</taxon>
        <taxon>Pentapetalae</taxon>
        <taxon>asterids</taxon>
        <taxon>campanulids</taxon>
        <taxon>Asterales</taxon>
        <taxon>Asteraceae</taxon>
        <taxon>Carduoideae</taxon>
        <taxon>Cardueae</taxon>
        <taxon>Carduinae</taxon>
        <taxon>Cynara</taxon>
    </lineage>
</organism>
<dbReference type="GO" id="GO:0043531">
    <property type="term" value="F:ADP binding"/>
    <property type="evidence" value="ECO:0007669"/>
    <property type="project" value="InterPro"/>
</dbReference>
<protein>
    <submittedName>
        <fullName evidence="11">Disease resistance protein</fullName>
    </submittedName>
</protein>
<dbReference type="InterPro" id="IPR032675">
    <property type="entry name" value="LRR_dom_sf"/>
</dbReference>
<gene>
    <name evidence="11" type="ORF">Ccrd_018143</name>
</gene>
<evidence type="ECO:0000259" key="8">
    <source>
        <dbReference type="Pfam" id="PF00931"/>
    </source>
</evidence>
<feature type="domain" description="R13L1/DRL21-like LRR repeat region" evidence="10">
    <location>
        <begin position="677"/>
        <end position="803"/>
    </location>
</feature>
<evidence type="ECO:0000256" key="1">
    <source>
        <dbReference type="ARBA" id="ARBA00008894"/>
    </source>
</evidence>
<dbReference type="FunFam" id="1.10.10.10:FF:000322">
    <property type="entry name" value="Probable disease resistance protein At1g63360"/>
    <property type="match status" value="1"/>
</dbReference>
<keyword evidence="3" id="KW-0677">Repeat</keyword>
<dbReference type="Proteomes" id="UP000243975">
    <property type="component" value="Unassembled WGS sequence"/>
</dbReference>
<evidence type="ECO:0000256" key="6">
    <source>
        <dbReference type="ARBA" id="ARBA00022840"/>
    </source>
</evidence>
<comment type="similarity">
    <text evidence="1">Belongs to the disease resistance NB-LRR family.</text>
</comment>
<dbReference type="Gramene" id="KVI03554">
    <property type="protein sequence ID" value="KVI03554"/>
    <property type="gene ID" value="Ccrd_018143"/>
</dbReference>
<dbReference type="Gene3D" id="3.40.50.300">
    <property type="entry name" value="P-loop containing nucleotide triphosphate hydrolases"/>
    <property type="match status" value="1"/>
</dbReference>
<dbReference type="InterPro" id="IPR042197">
    <property type="entry name" value="Apaf_helical"/>
</dbReference>
<dbReference type="InterPro" id="IPR027417">
    <property type="entry name" value="P-loop_NTPase"/>
</dbReference>
<dbReference type="InterPro" id="IPR056789">
    <property type="entry name" value="LRR_R13L1-DRL21"/>
</dbReference>
<feature type="domain" description="Disease resistance protein winged helix" evidence="9">
    <location>
        <begin position="415"/>
        <end position="483"/>
    </location>
</feature>
<dbReference type="OMA" id="STIMIHN"/>
<feature type="domain" description="NB-ARC" evidence="8">
    <location>
        <begin position="159"/>
        <end position="329"/>
    </location>
</feature>
<dbReference type="Pfam" id="PF25019">
    <property type="entry name" value="LRR_R13L1-DRL21"/>
    <property type="match status" value="1"/>
</dbReference>
<dbReference type="Gene3D" id="1.10.10.10">
    <property type="entry name" value="Winged helix-like DNA-binding domain superfamily/Winged helix DNA-binding domain"/>
    <property type="match status" value="1"/>
</dbReference>
<dbReference type="InterPro" id="IPR058922">
    <property type="entry name" value="WHD_DRP"/>
</dbReference>
<dbReference type="Pfam" id="PF23559">
    <property type="entry name" value="WHD_DRP"/>
    <property type="match status" value="1"/>
</dbReference>
<evidence type="ECO:0000256" key="3">
    <source>
        <dbReference type="ARBA" id="ARBA00022737"/>
    </source>
</evidence>
<dbReference type="PRINTS" id="PR00364">
    <property type="entry name" value="DISEASERSIST"/>
</dbReference>
<dbReference type="GO" id="GO:0005524">
    <property type="term" value="F:ATP binding"/>
    <property type="evidence" value="ECO:0007669"/>
    <property type="project" value="UniProtKB-KW"/>
</dbReference>
<dbReference type="Gene3D" id="3.80.10.10">
    <property type="entry name" value="Ribonuclease Inhibitor"/>
    <property type="match status" value="2"/>
</dbReference>
<feature type="chain" id="PRO_5007119449" evidence="7">
    <location>
        <begin position="23"/>
        <end position="1342"/>
    </location>
</feature>
<name>A0A103Y6S6_CYNCS</name>
<dbReference type="EMBL" id="LEKV01002342">
    <property type="protein sequence ID" value="KVI03554.1"/>
    <property type="molecule type" value="Genomic_DNA"/>
</dbReference>
<keyword evidence="7" id="KW-0732">Signal</keyword>
<dbReference type="SUPFAM" id="SSF52058">
    <property type="entry name" value="L domain-like"/>
    <property type="match status" value="2"/>
</dbReference>
<keyword evidence="5" id="KW-0611">Plant defense</keyword>
<evidence type="ECO:0000313" key="12">
    <source>
        <dbReference type="Proteomes" id="UP000243975"/>
    </source>
</evidence>